<protein>
    <submittedName>
        <fullName evidence="1">Phage tail assembly protein</fullName>
    </submittedName>
</protein>
<reference evidence="1 2" key="1">
    <citation type="submission" date="2019-04" db="EMBL/GenBank/DDBJ databases">
        <title>Chitiniphilus eburnea sp. nov., a novel chitinolytic bacterium isolated from aquaculture sludge.</title>
        <authorList>
            <person name="Sheng M."/>
        </authorList>
    </citation>
    <scope>NUCLEOTIDE SEQUENCE [LARGE SCALE GENOMIC DNA]</scope>
    <source>
        <strain evidence="1 2">HX-2-15</strain>
    </source>
</reference>
<organism evidence="1 2">
    <name type="scientific">Chitiniphilus eburneus</name>
    <dbReference type="NCBI Taxonomy" id="2571148"/>
    <lineage>
        <taxon>Bacteria</taxon>
        <taxon>Pseudomonadati</taxon>
        <taxon>Pseudomonadota</taxon>
        <taxon>Betaproteobacteria</taxon>
        <taxon>Neisseriales</taxon>
        <taxon>Chitinibacteraceae</taxon>
        <taxon>Chitiniphilus</taxon>
    </lineage>
</organism>
<dbReference type="RefSeq" id="WP_136771306.1">
    <property type="nucleotide sequence ID" value="NZ_CP156074.1"/>
</dbReference>
<dbReference type="Proteomes" id="UP000310016">
    <property type="component" value="Unassembled WGS sequence"/>
</dbReference>
<keyword evidence="2" id="KW-1185">Reference proteome</keyword>
<dbReference type="Pfam" id="PF10109">
    <property type="entry name" value="Phage_TAC_7"/>
    <property type="match status" value="1"/>
</dbReference>
<comment type="caution">
    <text evidence="1">The sequence shown here is derived from an EMBL/GenBank/DDBJ whole genome shotgun (WGS) entry which is preliminary data.</text>
</comment>
<gene>
    <name evidence="1" type="ORF">FAZ21_00430</name>
</gene>
<evidence type="ECO:0000313" key="2">
    <source>
        <dbReference type="Proteomes" id="UP000310016"/>
    </source>
</evidence>
<dbReference type="InterPro" id="IPR019289">
    <property type="entry name" value="Phage_tail_E/E"/>
</dbReference>
<dbReference type="OrthoDB" id="9181790at2"/>
<proteinExistence type="predicted"/>
<name>A0A4U0QBM5_9NEIS</name>
<sequence>MNQDIQFPLVVTLSKPLRFGEEDITELRLREPCAGDFRVLANPQAVLASSLDLAAELAGLPSSVLDRLNTDDTEAVVRAVNPFLFWFR</sequence>
<dbReference type="EMBL" id="SUMF01000001">
    <property type="protein sequence ID" value="TJZ78791.1"/>
    <property type="molecule type" value="Genomic_DNA"/>
</dbReference>
<evidence type="ECO:0000313" key="1">
    <source>
        <dbReference type="EMBL" id="TJZ78791.1"/>
    </source>
</evidence>
<dbReference type="AlphaFoldDB" id="A0A4U0QBM5"/>
<accession>A0A4U0QBM5</accession>